<dbReference type="PROSITE" id="PS00194">
    <property type="entry name" value="THIOREDOXIN_1"/>
    <property type="match status" value="1"/>
</dbReference>
<evidence type="ECO:0000256" key="6">
    <source>
        <dbReference type="SAM" id="SignalP"/>
    </source>
</evidence>
<evidence type="ECO:0000256" key="3">
    <source>
        <dbReference type="ARBA" id="ARBA00022968"/>
    </source>
</evidence>
<protein>
    <submittedName>
        <fullName evidence="8">Redoxin domain protein</fullName>
    </submittedName>
</protein>
<dbReference type="KEGG" id="cwo:Cwoe_5883"/>
<keyword evidence="9" id="KW-1185">Reference proteome</keyword>
<dbReference type="Pfam" id="PF00578">
    <property type="entry name" value="AhpC-TSA"/>
    <property type="match status" value="1"/>
</dbReference>
<keyword evidence="6" id="KW-0732">Signal</keyword>
<dbReference type="GO" id="GO:0030313">
    <property type="term" value="C:cell envelope"/>
    <property type="evidence" value="ECO:0007669"/>
    <property type="project" value="UniProtKB-SubCell"/>
</dbReference>
<keyword evidence="4" id="KW-1015">Disulfide bond</keyword>
<dbReference type="PROSITE" id="PS51352">
    <property type="entry name" value="THIOREDOXIN_2"/>
    <property type="match status" value="1"/>
</dbReference>
<dbReference type="GO" id="GO:0016209">
    <property type="term" value="F:antioxidant activity"/>
    <property type="evidence" value="ECO:0007669"/>
    <property type="project" value="InterPro"/>
</dbReference>
<dbReference type="OrthoDB" id="9796554at2"/>
<dbReference type="Gene3D" id="3.40.30.10">
    <property type="entry name" value="Glutaredoxin"/>
    <property type="match status" value="1"/>
</dbReference>
<dbReference type="EMBL" id="CP001854">
    <property type="protein sequence ID" value="ADB54283.1"/>
    <property type="molecule type" value="Genomic_DNA"/>
</dbReference>
<comment type="subcellular location">
    <subcellularLocation>
        <location evidence="1">Cell envelope</location>
    </subcellularLocation>
</comment>
<dbReference type="eggNOG" id="COG0526">
    <property type="taxonomic scope" value="Bacteria"/>
</dbReference>
<keyword evidence="3" id="KW-0735">Signal-anchor</keyword>
<evidence type="ECO:0000256" key="2">
    <source>
        <dbReference type="ARBA" id="ARBA00022748"/>
    </source>
</evidence>
<dbReference type="InterPro" id="IPR036249">
    <property type="entry name" value="Thioredoxin-like_sf"/>
</dbReference>
<sequence precursor="true">MRAPVVLIACCALAAAVLAGCGGDEPSAKVPTPAEARAALADAPPALASLHADANELLPGGKPAFDRRFAALRGHPFVVNVWASWCGPCKEEFPVLQRAAVRYGTTIGFLGVDTRDVAEDAQGWLRRHWLAYPSYVDADGKITDAVGIRVGIPGTVFYDRDGERAYMHQGPYREDADFERDLQRYLGAKPSS</sequence>
<proteinExistence type="predicted"/>
<dbReference type="CDD" id="cd02966">
    <property type="entry name" value="TlpA_like_family"/>
    <property type="match status" value="1"/>
</dbReference>
<feature type="signal peptide" evidence="6">
    <location>
        <begin position="1"/>
        <end position="19"/>
    </location>
</feature>
<feature type="domain" description="Thioredoxin" evidence="7">
    <location>
        <begin position="58"/>
        <end position="187"/>
    </location>
</feature>
<dbReference type="Proteomes" id="UP000008229">
    <property type="component" value="Chromosome"/>
</dbReference>
<dbReference type="PROSITE" id="PS51257">
    <property type="entry name" value="PROKAR_LIPOPROTEIN"/>
    <property type="match status" value="1"/>
</dbReference>
<dbReference type="InterPro" id="IPR017937">
    <property type="entry name" value="Thioredoxin_CS"/>
</dbReference>
<dbReference type="AlphaFoldDB" id="D3F302"/>
<dbReference type="STRING" id="469383.Cwoe_5883"/>
<evidence type="ECO:0000256" key="1">
    <source>
        <dbReference type="ARBA" id="ARBA00004196"/>
    </source>
</evidence>
<organism evidence="8 9">
    <name type="scientific">Conexibacter woesei (strain DSM 14684 / CCUG 47730 / CIP 108061 / JCM 11494 / NBRC 100937 / ID131577)</name>
    <dbReference type="NCBI Taxonomy" id="469383"/>
    <lineage>
        <taxon>Bacteria</taxon>
        <taxon>Bacillati</taxon>
        <taxon>Actinomycetota</taxon>
        <taxon>Thermoleophilia</taxon>
        <taxon>Solirubrobacterales</taxon>
        <taxon>Conexibacteraceae</taxon>
        <taxon>Conexibacter</taxon>
    </lineage>
</organism>
<keyword evidence="5" id="KW-0676">Redox-active center</keyword>
<dbReference type="InterPro" id="IPR050553">
    <property type="entry name" value="Thioredoxin_ResA/DsbE_sf"/>
</dbReference>
<reference evidence="9" key="2">
    <citation type="submission" date="2010-01" db="EMBL/GenBank/DDBJ databases">
        <title>The complete genome of Conexibacter woesei DSM 14684.</title>
        <authorList>
            <consortium name="US DOE Joint Genome Institute (JGI-PGF)"/>
            <person name="Lucas S."/>
            <person name="Copeland A."/>
            <person name="Lapidus A."/>
            <person name="Glavina del Rio T."/>
            <person name="Dalin E."/>
            <person name="Tice H."/>
            <person name="Bruce D."/>
            <person name="Goodwin L."/>
            <person name="Pitluck S."/>
            <person name="Kyrpides N."/>
            <person name="Mavromatis K."/>
            <person name="Ivanova N."/>
            <person name="Mikhailova N."/>
            <person name="Chertkov O."/>
            <person name="Brettin T."/>
            <person name="Detter J.C."/>
            <person name="Han C."/>
            <person name="Larimer F."/>
            <person name="Land M."/>
            <person name="Hauser L."/>
            <person name="Markowitz V."/>
            <person name="Cheng J.-F."/>
            <person name="Hugenholtz P."/>
            <person name="Woyke T."/>
            <person name="Wu D."/>
            <person name="Pukall R."/>
            <person name="Steenblock K."/>
            <person name="Schneider S."/>
            <person name="Klenk H.-P."/>
            <person name="Eisen J.A."/>
        </authorList>
    </citation>
    <scope>NUCLEOTIDE SEQUENCE [LARGE SCALE GENOMIC DNA]</scope>
    <source>
        <strain evidence="9">DSM 14684 / CIP 108061 / JCM 11494 / NBRC 100937 / ID131577</strain>
    </source>
</reference>
<dbReference type="SUPFAM" id="SSF52833">
    <property type="entry name" value="Thioredoxin-like"/>
    <property type="match status" value="1"/>
</dbReference>
<evidence type="ECO:0000313" key="8">
    <source>
        <dbReference type="EMBL" id="ADB54283.1"/>
    </source>
</evidence>
<dbReference type="InterPro" id="IPR000866">
    <property type="entry name" value="AhpC/TSA"/>
</dbReference>
<accession>D3F302</accession>
<feature type="chain" id="PRO_5039438926" evidence="6">
    <location>
        <begin position="20"/>
        <end position="192"/>
    </location>
</feature>
<keyword evidence="2" id="KW-0201">Cytochrome c-type biogenesis</keyword>
<dbReference type="InterPro" id="IPR013766">
    <property type="entry name" value="Thioredoxin_domain"/>
</dbReference>
<name>D3F302_CONWI</name>
<evidence type="ECO:0000313" key="9">
    <source>
        <dbReference type="Proteomes" id="UP000008229"/>
    </source>
</evidence>
<keyword evidence="3" id="KW-0812">Transmembrane</keyword>
<evidence type="ECO:0000256" key="4">
    <source>
        <dbReference type="ARBA" id="ARBA00023157"/>
    </source>
</evidence>
<dbReference type="PANTHER" id="PTHR42852">
    <property type="entry name" value="THIOL:DISULFIDE INTERCHANGE PROTEIN DSBE"/>
    <property type="match status" value="1"/>
</dbReference>
<gene>
    <name evidence="8" type="ordered locus">Cwoe_5883</name>
</gene>
<dbReference type="GO" id="GO:0016491">
    <property type="term" value="F:oxidoreductase activity"/>
    <property type="evidence" value="ECO:0007669"/>
    <property type="project" value="InterPro"/>
</dbReference>
<evidence type="ECO:0000259" key="7">
    <source>
        <dbReference type="PROSITE" id="PS51352"/>
    </source>
</evidence>
<evidence type="ECO:0000256" key="5">
    <source>
        <dbReference type="ARBA" id="ARBA00023284"/>
    </source>
</evidence>
<dbReference type="GO" id="GO:0017004">
    <property type="term" value="P:cytochrome complex assembly"/>
    <property type="evidence" value="ECO:0007669"/>
    <property type="project" value="UniProtKB-KW"/>
</dbReference>
<reference evidence="8 9" key="1">
    <citation type="journal article" date="2010" name="Stand. Genomic Sci.">
        <title>Complete genome sequence of Conexibacter woesei type strain (ID131577).</title>
        <authorList>
            <person name="Pukall R."/>
            <person name="Lapidus A."/>
            <person name="Glavina Del Rio T."/>
            <person name="Copeland A."/>
            <person name="Tice H."/>
            <person name="Cheng J.-F."/>
            <person name="Lucas S."/>
            <person name="Chen F."/>
            <person name="Nolan M."/>
            <person name="Bruce D."/>
            <person name="Goodwin L."/>
            <person name="Pitluck S."/>
            <person name="Mavromatis K."/>
            <person name="Ivanova N."/>
            <person name="Ovchinnikova G."/>
            <person name="Pati A."/>
            <person name="Chen A."/>
            <person name="Palaniappan K."/>
            <person name="Land M."/>
            <person name="Hauser L."/>
            <person name="Chang Y.-J."/>
            <person name="Jeffries C.D."/>
            <person name="Chain P."/>
            <person name="Meincke L."/>
            <person name="Sims D."/>
            <person name="Brettin T."/>
            <person name="Detter J.C."/>
            <person name="Rohde M."/>
            <person name="Goeker M."/>
            <person name="Bristow J."/>
            <person name="Eisen J.A."/>
            <person name="Markowitz V."/>
            <person name="Kyrpides N.C."/>
            <person name="Klenk H.-P."/>
            <person name="Hugenholtz P."/>
        </authorList>
    </citation>
    <scope>NUCLEOTIDE SEQUENCE [LARGE SCALE GENOMIC DNA]</scope>
    <source>
        <strain evidence="9">DSM 14684 / CIP 108061 / JCM 11494 / NBRC 100937 / ID131577</strain>
    </source>
</reference>
<dbReference type="RefSeq" id="WP_012937334.1">
    <property type="nucleotide sequence ID" value="NC_013739.1"/>
</dbReference>
<dbReference type="PANTHER" id="PTHR42852:SF6">
    <property type="entry name" value="THIOL:DISULFIDE INTERCHANGE PROTEIN DSBE"/>
    <property type="match status" value="1"/>
</dbReference>
<dbReference type="HOGENOM" id="CLU_042529_11_1_11"/>